<organism evidence="1">
    <name type="scientific">Lygus hesperus</name>
    <name type="common">Western plant bug</name>
    <dbReference type="NCBI Taxonomy" id="30085"/>
    <lineage>
        <taxon>Eukaryota</taxon>
        <taxon>Metazoa</taxon>
        <taxon>Ecdysozoa</taxon>
        <taxon>Arthropoda</taxon>
        <taxon>Hexapoda</taxon>
        <taxon>Insecta</taxon>
        <taxon>Pterygota</taxon>
        <taxon>Neoptera</taxon>
        <taxon>Paraneoptera</taxon>
        <taxon>Hemiptera</taxon>
        <taxon>Heteroptera</taxon>
        <taxon>Panheteroptera</taxon>
        <taxon>Cimicomorpha</taxon>
        <taxon>Miridae</taxon>
        <taxon>Mirini</taxon>
        <taxon>Lygus</taxon>
    </lineage>
</organism>
<proteinExistence type="predicted"/>
<protein>
    <submittedName>
        <fullName evidence="1">Uncharacterized protein</fullName>
    </submittedName>
</protein>
<reference evidence="1" key="2">
    <citation type="submission" date="2014-07" db="EMBL/GenBank/DDBJ databases">
        <authorList>
            <person name="Hull J."/>
        </authorList>
    </citation>
    <scope>NUCLEOTIDE SEQUENCE</scope>
</reference>
<gene>
    <name evidence="1" type="ORF">CM83_31742</name>
</gene>
<name>A0A0A9YWU8_LYGHE</name>
<feature type="non-terminal residue" evidence="1">
    <location>
        <position position="1"/>
    </location>
</feature>
<dbReference type="AlphaFoldDB" id="A0A0A9YWU8"/>
<accession>A0A0A9YWU8</accession>
<dbReference type="EMBL" id="GBHO01008036">
    <property type="protein sequence ID" value="JAG35568.1"/>
    <property type="molecule type" value="Transcribed_RNA"/>
</dbReference>
<reference evidence="1" key="1">
    <citation type="journal article" date="2014" name="PLoS ONE">
        <title>Transcriptome-Based Identification of ABC Transporters in the Western Tarnished Plant Bug Lygus hesperus.</title>
        <authorList>
            <person name="Hull J.J."/>
            <person name="Chaney K."/>
            <person name="Geib S.M."/>
            <person name="Fabrick J.A."/>
            <person name="Brent C.S."/>
            <person name="Walsh D."/>
            <person name="Lavine L.C."/>
        </authorList>
    </citation>
    <scope>NUCLEOTIDE SEQUENCE</scope>
</reference>
<sequence>RCSCIGAMDAKMAFQAARALMKGADLGFQETADLALKGMSITRDVAELSLVARQMAEISLNSLVALMMIFTVKRVGPKIFYPYLLLEPLTSAKMNDASLTTSHGLMIHTFNQTNYTFTVNSPRVDIRFVLEGPSVIFQNFEFKTQHFDSVATGSLKLDISKMVVDVKTEFSLTNCFIKINEINMTRMEDLSSKIFIDNGPNLSTPLSERLADYLEEDLQEMLESRIHSAVIRRFDRFPLGRALLNCSEVKLSDE</sequence>
<evidence type="ECO:0000313" key="1">
    <source>
        <dbReference type="EMBL" id="JAG35568.1"/>
    </source>
</evidence>